<dbReference type="AlphaFoldDB" id="J3PB65"/>
<dbReference type="EnsemblFungi" id="EJT71481">
    <property type="protein sequence ID" value="EJT71481"/>
    <property type="gene ID" value="GGTG_10738"/>
</dbReference>
<protein>
    <submittedName>
        <fullName evidence="1 2">Uncharacterized protein</fullName>
    </submittedName>
</protein>
<gene>
    <name evidence="2" type="primary">20351196</name>
    <name evidence="1" type="ORF">GGTG_10738</name>
</gene>
<proteinExistence type="predicted"/>
<reference evidence="2" key="4">
    <citation type="journal article" date="2015" name="G3 (Bethesda)">
        <title>Genome sequences of three phytopathogenic species of the Magnaporthaceae family of fungi.</title>
        <authorList>
            <person name="Okagaki L.H."/>
            <person name="Nunes C.C."/>
            <person name="Sailsbery J."/>
            <person name="Clay B."/>
            <person name="Brown D."/>
            <person name="John T."/>
            <person name="Oh Y."/>
            <person name="Young N."/>
            <person name="Fitzgerald M."/>
            <person name="Haas B.J."/>
            <person name="Zeng Q."/>
            <person name="Young S."/>
            <person name="Adiconis X."/>
            <person name="Fan L."/>
            <person name="Levin J.Z."/>
            <person name="Mitchell T.K."/>
            <person name="Okubara P.A."/>
            <person name="Farman M.L."/>
            <person name="Kohn L.M."/>
            <person name="Birren B."/>
            <person name="Ma L.-J."/>
            <person name="Dean R.A."/>
        </authorList>
    </citation>
    <scope>NUCLEOTIDE SEQUENCE</scope>
    <source>
        <strain evidence="2">R3-111a-1</strain>
    </source>
</reference>
<sequence>MGSMLVVVAAQYGLHPTGPWNRTTLMAASAGQGAFRLGCVGTDGEHADDGAGAGQPEMGVCLLPPRFGGKVPT</sequence>
<evidence type="ECO:0000313" key="1">
    <source>
        <dbReference type="EMBL" id="EJT71481.1"/>
    </source>
</evidence>
<evidence type="ECO:0000313" key="3">
    <source>
        <dbReference type="Proteomes" id="UP000006039"/>
    </source>
</evidence>
<keyword evidence="3" id="KW-1185">Reference proteome</keyword>
<dbReference type="Proteomes" id="UP000006039">
    <property type="component" value="Unassembled WGS sequence"/>
</dbReference>
<dbReference type="VEuPathDB" id="FungiDB:GGTG_10738"/>
<reference evidence="3" key="1">
    <citation type="submission" date="2010-07" db="EMBL/GenBank/DDBJ databases">
        <title>The genome sequence of Gaeumannomyces graminis var. tritici strain R3-111a-1.</title>
        <authorList>
            <consortium name="The Broad Institute Genome Sequencing Platform"/>
            <person name="Ma L.-J."/>
            <person name="Dead R."/>
            <person name="Young S."/>
            <person name="Zeng Q."/>
            <person name="Koehrsen M."/>
            <person name="Alvarado L."/>
            <person name="Berlin A."/>
            <person name="Chapman S.B."/>
            <person name="Chen Z."/>
            <person name="Freedman E."/>
            <person name="Gellesch M."/>
            <person name="Goldberg J."/>
            <person name="Griggs A."/>
            <person name="Gujja S."/>
            <person name="Heilman E.R."/>
            <person name="Heiman D."/>
            <person name="Hepburn T."/>
            <person name="Howarth C."/>
            <person name="Jen D."/>
            <person name="Larson L."/>
            <person name="Mehta T."/>
            <person name="Neiman D."/>
            <person name="Pearson M."/>
            <person name="Roberts A."/>
            <person name="Saif S."/>
            <person name="Shea T."/>
            <person name="Shenoy N."/>
            <person name="Sisk P."/>
            <person name="Stolte C."/>
            <person name="Sykes S."/>
            <person name="Walk T."/>
            <person name="White J."/>
            <person name="Yandava C."/>
            <person name="Haas B."/>
            <person name="Nusbaum C."/>
            <person name="Birren B."/>
        </authorList>
    </citation>
    <scope>NUCLEOTIDE SEQUENCE [LARGE SCALE GENOMIC DNA]</scope>
    <source>
        <strain evidence="3">R3-111a-1</strain>
    </source>
</reference>
<reference evidence="2" key="5">
    <citation type="submission" date="2018-04" db="UniProtKB">
        <authorList>
            <consortium name="EnsemblFungi"/>
        </authorList>
    </citation>
    <scope>IDENTIFICATION</scope>
    <source>
        <strain evidence="2">R3-111a-1</strain>
    </source>
</reference>
<dbReference type="RefSeq" id="XP_009226878.1">
    <property type="nucleotide sequence ID" value="XM_009228614.1"/>
</dbReference>
<reference evidence="1" key="3">
    <citation type="submission" date="2010-09" db="EMBL/GenBank/DDBJ databases">
        <title>Annotation of Gaeumannomyces graminis var. tritici R3-111a-1.</title>
        <authorList>
            <consortium name="The Broad Institute Genome Sequencing Platform"/>
            <person name="Ma L.-J."/>
            <person name="Dead R."/>
            <person name="Young S.K."/>
            <person name="Zeng Q."/>
            <person name="Gargeya S."/>
            <person name="Fitzgerald M."/>
            <person name="Haas B."/>
            <person name="Abouelleil A."/>
            <person name="Alvarado L."/>
            <person name="Arachchi H.M."/>
            <person name="Berlin A."/>
            <person name="Brown A."/>
            <person name="Chapman S.B."/>
            <person name="Chen Z."/>
            <person name="Dunbar C."/>
            <person name="Freedman E."/>
            <person name="Gearin G."/>
            <person name="Gellesch M."/>
            <person name="Goldberg J."/>
            <person name="Griggs A."/>
            <person name="Gujja S."/>
            <person name="Heiman D."/>
            <person name="Howarth C."/>
            <person name="Larson L."/>
            <person name="Lui A."/>
            <person name="MacDonald P.J.P."/>
            <person name="Mehta T."/>
            <person name="Montmayeur A."/>
            <person name="Murphy C."/>
            <person name="Neiman D."/>
            <person name="Pearson M."/>
            <person name="Priest M."/>
            <person name="Roberts A."/>
            <person name="Saif S."/>
            <person name="Shea T."/>
            <person name="Shenoy N."/>
            <person name="Sisk P."/>
            <person name="Stolte C."/>
            <person name="Sykes S."/>
            <person name="Yandava C."/>
            <person name="Wortman J."/>
            <person name="Nusbaum C."/>
            <person name="Birren B."/>
        </authorList>
    </citation>
    <scope>NUCLEOTIDE SEQUENCE</scope>
    <source>
        <strain evidence="1">R3-111a-1</strain>
    </source>
</reference>
<reference evidence="1" key="2">
    <citation type="submission" date="2010-07" db="EMBL/GenBank/DDBJ databases">
        <authorList>
            <consortium name="The Broad Institute Genome Sequencing Platform"/>
            <consortium name="Broad Institute Genome Sequencing Center for Infectious Disease"/>
            <person name="Ma L.-J."/>
            <person name="Dead R."/>
            <person name="Young S."/>
            <person name="Zeng Q."/>
            <person name="Koehrsen M."/>
            <person name="Alvarado L."/>
            <person name="Berlin A."/>
            <person name="Chapman S.B."/>
            <person name="Chen Z."/>
            <person name="Freedman E."/>
            <person name="Gellesch M."/>
            <person name="Goldberg J."/>
            <person name="Griggs A."/>
            <person name="Gujja S."/>
            <person name="Heilman E.R."/>
            <person name="Heiman D."/>
            <person name="Hepburn T."/>
            <person name="Howarth C."/>
            <person name="Jen D."/>
            <person name="Larson L."/>
            <person name="Mehta T."/>
            <person name="Neiman D."/>
            <person name="Pearson M."/>
            <person name="Roberts A."/>
            <person name="Saif S."/>
            <person name="Shea T."/>
            <person name="Shenoy N."/>
            <person name="Sisk P."/>
            <person name="Stolte C."/>
            <person name="Sykes S."/>
            <person name="Walk T."/>
            <person name="White J."/>
            <person name="Yandava C."/>
            <person name="Haas B."/>
            <person name="Nusbaum C."/>
            <person name="Birren B."/>
        </authorList>
    </citation>
    <scope>NUCLEOTIDE SEQUENCE</scope>
    <source>
        <strain evidence="1">R3-111a-1</strain>
    </source>
</reference>
<dbReference type="EMBL" id="GL385400">
    <property type="protein sequence ID" value="EJT71481.1"/>
    <property type="molecule type" value="Genomic_DNA"/>
</dbReference>
<evidence type="ECO:0000313" key="2">
    <source>
        <dbReference type="EnsemblFungi" id="EJT71481"/>
    </source>
</evidence>
<dbReference type="HOGENOM" id="CLU_2704951_0_0_1"/>
<organism evidence="1">
    <name type="scientific">Gaeumannomyces tritici (strain R3-111a-1)</name>
    <name type="common">Wheat and barley take-all root rot fungus</name>
    <name type="synonym">Gaeumannomyces graminis var. tritici</name>
    <dbReference type="NCBI Taxonomy" id="644352"/>
    <lineage>
        <taxon>Eukaryota</taxon>
        <taxon>Fungi</taxon>
        <taxon>Dikarya</taxon>
        <taxon>Ascomycota</taxon>
        <taxon>Pezizomycotina</taxon>
        <taxon>Sordariomycetes</taxon>
        <taxon>Sordariomycetidae</taxon>
        <taxon>Magnaporthales</taxon>
        <taxon>Magnaporthaceae</taxon>
        <taxon>Gaeumannomyces</taxon>
    </lineage>
</organism>
<accession>J3PB65</accession>
<name>J3PB65_GAET3</name>
<dbReference type="GeneID" id="20351196"/>